<name>A0A5J9WS25_9POAL</name>
<evidence type="ECO:0000313" key="3">
    <source>
        <dbReference type="Proteomes" id="UP000324897"/>
    </source>
</evidence>
<gene>
    <name evidence="2" type="ORF">EJB05_02123</name>
</gene>
<comment type="caution">
    <text evidence="2">The sequence shown here is derived from an EMBL/GenBank/DDBJ whole genome shotgun (WGS) entry which is preliminary data.</text>
</comment>
<feature type="region of interest" description="Disordered" evidence="1">
    <location>
        <begin position="1"/>
        <end position="23"/>
    </location>
</feature>
<accession>A0A5J9WS25</accession>
<dbReference type="Gramene" id="TVU50736">
    <property type="protein sequence ID" value="TVU50736"/>
    <property type="gene ID" value="EJB05_02123"/>
</dbReference>
<feature type="non-terminal residue" evidence="2">
    <location>
        <position position="1"/>
    </location>
</feature>
<keyword evidence="3" id="KW-1185">Reference proteome</keyword>
<evidence type="ECO:0000256" key="1">
    <source>
        <dbReference type="SAM" id="MobiDB-lite"/>
    </source>
</evidence>
<dbReference type="Proteomes" id="UP000324897">
    <property type="component" value="Chromosome 6"/>
</dbReference>
<organism evidence="2 3">
    <name type="scientific">Eragrostis curvula</name>
    <name type="common">weeping love grass</name>
    <dbReference type="NCBI Taxonomy" id="38414"/>
    <lineage>
        <taxon>Eukaryota</taxon>
        <taxon>Viridiplantae</taxon>
        <taxon>Streptophyta</taxon>
        <taxon>Embryophyta</taxon>
        <taxon>Tracheophyta</taxon>
        <taxon>Spermatophyta</taxon>
        <taxon>Magnoliopsida</taxon>
        <taxon>Liliopsida</taxon>
        <taxon>Poales</taxon>
        <taxon>Poaceae</taxon>
        <taxon>PACMAD clade</taxon>
        <taxon>Chloridoideae</taxon>
        <taxon>Eragrostideae</taxon>
        <taxon>Eragrostidinae</taxon>
        <taxon>Eragrostis</taxon>
    </lineage>
</organism>
<dbReference type="AlphaFoldDB" id="A0A5J9WS25"/>
<proteinExistence type="predicted"/>
<sequence>PPPRPRARGVDCTKRRDPAGLPEPHPLCALLLPEQKQQSVGWTRSLLPPRHGVADGLHPDAEAGGALEPVADQLQVQLQVARQGALLGDRAAEGHDVVRGAGGWNAYTAPKTEPSAASTSAWRSSKWKNLHHAGARASGPCRFHCRSRSRTYTPWTRLAITDRQWCGQFLAGAKTSDGEARHK</sequence>
<protein>
    <submittedName>
        <fullName evidence="2">Uncharacterized protein</fullName>
    </submittedName>
</protein>
<reference evidence="2 3" key="1">
    <citation type="journal article" date="2019" name="Sci. Rep.">
        <title>A high-quality genome of Eragrostis curvula grass provides insights into Poaceae evolution and supports new strategies to enhance forage quality.</title>
        <authorList>
            <person name="Carballo J."/>
            <person name="Santos B.A.C.M."/>
            <person name="Zappacosta D."/>
            <person name="Garbus I."/>
            <person name="Selva J.P."/>
            <person name="Gallo C.A."/>
            <person name="Diaz A."/>
            <person name="Albertini E."/>
            <person name="Caccamo M."/>
            <person name="Echenique V."/>
        </authorList>
    </citation>
    <scope>NUCLEOTIDE SEQUENCE [LARGE SCALE GENOMIC DNA]</scope>
    <source>
        <strain evidence="3">cv. Victoria</strain>
        <tissue evidence="2">Leaf</tissue>
    </source>
</reference>
<evidence type="ECO:0000313" key="2">
    <source>
        <dbReference type="EMBL" id="TVU50736.1"/>
    </source>
</evidence>
<feature type="compositionally biased region" description="Basic and acidic residues" evidence="1">
    <location>
        <begin position="8"/>
        <end position="18"/>
    </location>
</feature>
<dbReference type="EMBL" id="RWGY01000002">
    <property type="protein sequence ID" value="TVU50736.1"/>
    <property type="molecule type" value="Genomic_DNA"/>
</dbReference>